<evidence type="ECO:0000259" key="10">
    <source>
        <dbReference type="Pfam" id="PF02863"/>
    </source>
</evidence>
<feature type="domain" description="Arginine repressor DNA-binding" evidence="9">
    <location>
        <begin position="2"/>
        <end position="66"/>
    </location>
</feature>
<evidence type="ECO:0000259" key="9">
    <source>
        <dbReference type="Pfam" id="PF01316"/>
    </source>
</evidence>
<evidence type="ECO:0000256" key="5">
    <source>
        <dbReference type="ARBA" id="ARBA00023125"/>
    </source>
</evidence>
<reference evidence="12" key="1">
    <citation type="submission" date="2016-10" db="EMBL/GenBank/DDBJ databases">
        <authorList>
            <person name="Varghese N."/>
            <person name="Submissions S."/>
        </authorList>
    </citation>
    <scope>NUCLEOTIDE SEQUENCE [LARGE SCALE GENOMIC DNA]</scope>
    <source>
        <strain evidence="12">P18</strain>
    </source>
</reference>
<dbReference type="SUPFAM" id="SSF55252">
    <property type="entry name" value="C-terminal domain of arginine repressor"/>
    <property type="match status" value="1"/>
</dbReference>
<keyword evidence="5 7" id="KW-0238">DNA-binding</keyword>
<dbReference type="PRINTS" id="PR01467">
    <property type="entry name" value="ARGREPRESSOR"/>
</dbReference>
<evidence type="ECO:0000256" key="1">
    <source>
        <dbReference type="ARBA" id="ARBA00004496"/>
    </source>
</evidence>
<comment type="similarity">
    <text evidence="2 7">Belongs to the ArgR family.</text>
</comment>
<dbReference type="Gene3D" id="3.30.1360.40">
    <property type="match status" value="1"/>
</dbReference>
<comment type="subcellular location">
    <subcellularLocation>
        <location evidence="1 7">Cytoplasm</location>
    </subcellularLocation>
</comment>
<keyword evidence="7" id="KW-0028">Amino-acid biosynthesis</keyword>
<dbReference type="HAMAP" id="MF_00173">
    <property type="entry name" value="Arg_repressor"/>
    <property type="match status" value="1"/>
</dbReference>
<dbReference type="UniPathway" id="UPA00068"/>
<evidence type="ECO:0000256" key="3">
    <source>
        <dbReference type="ARBA" id="ARBA00022490"/>
    </source>
</evidence>
<comment type="pathway">
    <text evidence="7">Amino-acid biosynthesis; L-arginine biosynthesis [regulation].</text>
</comment>
<dbReference type="GO" id="GO:0003700">
    <property type="term" value="F:DNA-binding transcription factor activity"/>
    <property type="evidence" value="ECO:0007669"/>
    <property type="project" value="UniProtKB-UniRule"/>
</dbReference>
<dbReference type="OrthoDB" id="9807089at2"/>
<dbReference type="GO" id="GO:0003677">
    <property type="term" value="F:DNA binding"/>
    <property type="evidence" value="ECO:0007669"/>
    <property type="project" value="UniProtKB-KW"/>
</dbReference>
<dbReference type="InterPro" id="IPR036251">
    <property type="entry name" value="Arg_repress_C_sf"/>
</dbReference>
<keyword evidence="6 7" id="KW-0804">Transcription</keyword>
<keyword evidence="4 7" id="KW-0805">Transcription regulation</keyword>
<keyword evidence="7" id="KW-0678">Repressor</keyword>
<dbReference type="RefSeq" id="WP_074886718.1">
    <property type="nucleotide sequence ID" value="NZ_FOXO01000009.1"/>
</dbReference>
<dbReference type="InterPro" id="IPR036390">
    <property type="entry name" value="WH_DNA-bd_sf"/>
</dbReference>
<keyword evidence="12" id="KW-1185">Reference proteome</keyword>
<evidence type="ECO:0000256" key="6">
    <source>
        <dbReference type="ARBA" id="ARBA00023163"/>
    </source>
</evidence>
<comment type="function">
    <text evidence="7">Regulates arginine biosynthesis genes.</text>
</comment>
<dbReference type="NCBIfam" id="TIGR01529">
    <property type="entry name" value="argR_whole"/>
    <property type="match status" value="1"/>
</dbReference>
<dbReference type="InterPro" id="IPR036388">
    <property type="entry name" value="WH-like_DNA-bd_sf"/>
</dbReference>
<dbReference type="Gene3D" id="1.10.10.10">
    <property type="entry name" value="Winged helix-like DNA-binding domain superfamily/Winged helix DNA-binding domain"/>
    <property type="match status" value="1"/>
</dbReference>
<dbReference type="PANTHER" id="PTHR34471:SF1">
    <property type="entry name" value="ARGININE REPRESSOR"/>
    <property type="match status" value="1"/>
</dbReference>
<dbReference type="AlphaFoldDB" id="A0A1I5TLS3"/>
<dbReference type="GO" id="GO:0034618">
    <property type="term" value="F:arginine binding"/>
    <property type="evidence" value="ECO:0007669"/>
    <property type="project" value="InterPro"/>
</dbReference>
<dbReference type="GO" id="GO:1900079">
    <property type="term" value="P:regulation of arginine biosynthetic process"/>
    <property type="evidence" value="ECO:0007669"/>
    <property type="project" value="UniProtKB-UniRule"/>
</dbReference>
<keyword evidence="3 7" id="KW-0963">Cytoplasm</keyword>
<sequence>MKRNRHDKIIEIIASNVVETQEQLAALLKEAGYDVTQATVSRDIRQMKLAKQATEDGKYKYVYTTADSDAMQDKYVSVLRAGYVSMDVAQNLLVIKTVSGMAMALAAAIDALDFPQIVGCIAGDDTIMIAIKTSEEAVEVMEELRTLMGRN</sequence>
<name>A0A1I5TLS3_9FIRM</name>
<dbReference type="SUPFAM" id="SSF46785">
    <property type="entry name" value="Winged helix' DNA-binding domain"/>
    <property type="match status" value="1"/>
</dbReference>
<gene>
    <name evidence="7" type="primary">argR</name>
    <name evidence="11" type="ORF">SAMN04487928_109103</name>
</gene>
<organism evidence="11 12">
    <name type="scientific">Butyrivibrio proteoclasticus</name>
    <dbReference type="NCBI Taxonomy" id="43305"/>
    <lineage>
        <taxon>Bacteria</taxon>
        <taxon>Bacillati</taxon>
        <taxon>Bacillota</taxon>
        <taxon>Clostridia</taxon>
        <taxon>Lachnospirales</taxon>
        <taxon>Lachnospiraceae</taxon>
        <taxon>Butyrivibrio</taxon>
    </lineage>
</organism>
<proteinExistence type="inferred from homology"/>
<dbReference type="EMBL" id="FOXO01000009">
    <property type="protein sequence ID" value="SFP84044.1"/>
    <property type="molecule type" value="Genomic_DNA"/>
</dbReference>
<dbReference type="InterPro" id="IPR020900">
    <property type="entry name" value="Arg_repress_DNA-bd"/>
</dbReference>
<feature type="domain" description="Arginine repressor C-terminal" evidence="10">
    <location>
        <begin position="80"/>
        <end position="145"/>
    </location>
</feature>
<accession>A0A1I5TLS3</accession>
<dbReference type="InterPro" id="IPR001669">
    <property type="entry name" value="Arg_repress"/>
</dbReference>
<dbReference type="GO" id="GO:0005737">
    <property type="term" value="C:cytoplasm"/>
    <property type="evidence" value="ECO:0007669"/>
    <property type="project" value="UniProtKB-SubCell"/>
</dbReference>
<dbReference type="Proteomes" id="UP000182624">
    <property type="component" value="Unassembled WGS sequence"/>
</dbReference>
<keyword evidence="7" id="KW-0055">Arginine biosynthesis</keyword>
<dbReference type="PANTHER" id="PTHR34471">
    <property type="entry name" value="ARGININE REPRESSOR"/>
    <property type="match status" value="1"/>
</dbReference>
<evidence type="ECO:0000256" key="7">
    <source>
        <dbReference type="HAMAP-Rule" id="MF_00173"/>
    </source>
</evidence>
<dbReference type="Pfam" id="PF02863">
    <property type="entry name" value="Arg_repressor_C"/>
    <property type="match status" value="1"/>
</dbReference>
<dbReference type="Pfam" id="PF01316">
    <property type="entry name" value="Arg_repressor"/>
    <property type="match status" value="1"/>
</dbReference>
<evidence type="ECO:0000256" key="4">
    <source>
        <dbReference type="ARBA" id="ARBA00023015"/>
    </source>
</evidence>
<protein>
    <recommendedName>
        <fullName evidence="7 8">Arginine repressor</fullName>
    </recommendedName>
</protein>
<evidence type="ECO:0000313" key="11">
    <source>
        <dbReference type="EMBL" id="SFP84044.1"/>
    </source>
</evidence>
<evidence type="ECO:0000256" key="8">
    <source>
        <dbReference type="NCBIfam" id="TIGR01529"/>
    </source>
</evidence>
<dbReference type="GO" id="GO:0051259">
    <property type="term" value="P:protein complex oligomerization"/>
    <property type="evidence" value="ECO:0007669"/>
    <property type="project" value="InterPro"/>
</dbReference>
<dbReference type="GO" id="GO:0006526">
    <property type="term" value="P:L-arginine biosynthetic process"/>
    <property type="evidence" value="ECO:0007669"/>
    <property type="project" value="UniProtKB-UniPathway"/>
</dbReference>
<evidence type="ECO:0000313" key="12">
    <source>
        <dbReference type="Proteomes" id="UP000182624"/>
    </source>
</evidence>
<evidence type="ECO:0000256" key="2">
    <source>
        <dbReference type="ARBA" id="ARBA00008316"/>
    </source>
</evidence>
<dbReference type="InterPro" id="IPR020899">
    <property type="entry name" value="Arg_repress_C"/>
</dbReference>